<comment type="caution">
    <text evidence="5">The sequence shown here is derived from an EMBL/GenBank/DDBJ whole genome shotgun (WGS) entry which is preliminary data.</text>
</comment>
<evidence type="ECO:0000313" key="5">
    <source>
        <dbReference type="EMBL" id="NDP47407.1"/>
    </source>
</evidence>
<evidence type="ECO:0000256" key="2">
    <source>
        <dbReference type="ARBA" id="ARBA00022801"/>
    </source>
</evidence>
<feature type="domain" description="Cold-shock" evidence="4">
    <location>
        <begin position="103"/>
        <end position="162"/>
    </location>
</feature>
<dbReference type="GO" id="GO:0005829">
    <property type="term" value="C:cytosol"/>
    <property type="evidence" value="ECO:0007669"/>
    <property type="project" value="UniProtKB-ARBA"/>
</dbReference>
<dbReference type="Proteomes" id="UP000483432">
    <property type="component" value="Unassembled WGS sequence"/>
</dbReference>
<dbReference type="InterPro" id="IPR012340">
    <property type="entry name" value="NA-bd_OB-fold"/>
</dbReference>
<name>A0A7C9P6U9_9PROT</name>
<dbReference type="SUPFAM" id="SSF50249">
    <property type="entry name" value="Nucleic acid-binding proteins"/>
    <property type="match status" value="1"/>
</dbReference>
<evidence type="ECO:0000259" key="4">
    <source>
        <dbReference type="SMART" id="SM00357"/>
    </source>
</evidence>
<gene>
    <name evidence="5" type="ORF">GZ085_03280</name>
</gene>
<dbReference type="EMBL" id="JAAFGW010000029">
    <property type="protein sequence ID" value="NDP47407.1"/>
    <property type="molecule type" value="Genomic_DNA"/>
</dbReference>
<dbReference type="AlphaFoldDB" id="A0A7C9P6U9"/>
<evidence type="ECO:0000313" key="6">
    <source>
        <dbReference type="Proteomes" id="UP000483432"/>
    </source>
</evidence>
<keyword evidence="3" id="KW-0269">Exonuclease</keyword>
<organism evidence="5 6">
    <name type="scientific">Sulfuriferula multivorans</name>
    <dbReference type="NCBI Taxonomy" id="1559896"/>
    <lineage>
        <taxon>Bacteria</taxon>
        <taxon>Pseudomonadati</taxon>
        <taxon>Pseudomonadota</taxon>
        <taxon>Betaproteobacteria</taxon>
        <taxon>Nitrosomonadales</taxon>
        <taxon>Sulfuricellaceae</taxon>
        <taxon>Sulfuriferula</taxon>
    </lineage>
</organism>
<dbReference type="GO" id="GO:0003676">
    <property type="term" value="F:nucleic acid binding"/>
    <property type="evidence" value="ECO:0007669"/>
    <property type="project" value="InterPro"/>
</dbReference>
<evidence type="ECO:0000256" key="1">
    <source>
        <dbReference type="ARBA" id="ARBA00022722"/>
    </source>
</evidence>
<feature type="non-terminal residue" evidence="5">
    <location>
        <position position="162"/>
    </location>
</feature>
<accession>A0A7C9P6U9</accession>
<dbReference type="InterPro" id="IPR011129">
    <property type="entry name" value="CSD"/>
</dbReference>
<dbReference type="Gene3D" id="2.40.50.140">
    <property type="entry name" value="Nucleic acid-binding proteins"/>
    <property type="match status" value="1"/>
</dbReference>
<evidence type="ECO:0000256" key="3">
    <source>
        <dbReference type="ARBA" id="ARBA00022839"/>
    </source>
</evidence>
<protein>
    <submittedName>
        <fullName evidence="5">Ribonuclease R</fullName>
    </submittedName>
</protein>
<dbReference type="InterPro" id="IPR013223">
    <property type="entry name" value="RNase_B_OB_dom"/>
</dbReference>
<sequence>MSTKKPRNRASTPKIPAIRLADPFYDREVERYDAPLPSREYILQLITEAGCPVDAEEFAEQLLITEDEFELFQRRLGAMHRDGQLMMNRKRQLCLPDKLDLVKGRVEGHPDGFGFVAPEEGGGDLYLSPKEMHRVLHGDKVLVRVAGLDKRGRREGKIVEVL</sequence>
<dbReference type="SMART" id="SM00357">
    <property type="entry name" value="CSP"/>
    <property type="match status" value="1"/>
</dbReference>
<keyword evidence="1" id="KW-0540">Nuclease</keyword>
<reference evidence="5 6" key="1">
    <citation type="submission" date="2019-09" db="EMBL/GenBank/DDBJ databases">
        <title>H2 Metabolism Revealed by Metagenomic Analysis in Subglacial Sediment of East Antarctica.</title>
        <authorList>
            <person name="Yang Z."/>
            <person name="Zhang Y."/>
            <person name="Lv Y."/>
            <person name="Yan W."/>
            <person name="Xiao X."/>
            <person name="Sun B."/>
            <person name="Ma H."/>
        </authorList>
    </citation>
    <scope>NUCLEOTIDE SEQUENCE [LARGE SCALE GENOMIC DNA]</scope>
    <source>
        <strain evidence="5">Bin2_2</strain>
    </source>
</reference>
<proteinExistence type="predicted"/>
<dbReference type="GO" id="GO:0004527">
    <property type="term" value="F:exonuclease activity"/>
    <property type="evidence" value="ECO:0007669"/>
    <property type="project" value="UniProtKB-KW"/>
</dbReference>
<keyword evidence="2" id="KW-0378">Hydrolase</keyword>
<dbReference type="Pfam" id="PF08206">
    <property type="entry name" value="OB_RNB"/>
    <property type="match status" value="1"/>
</dbReference>